<name>A0ACC0ADV0_CATRO</name>
<comment type="caution">
    <text evidence="1">The sequence shown here is derived from an EMBL/GenBank/DDBJ whole genome shotgun (WGS) entry which is preliminary data.</text>
</comment>
<proteinExistence type="predicted"/>
<evidence type="ECO:0000313" key="1">
    <source>
        <dbReference type="EMBL" id="KAI5659113.1"/>
    </source>
</evidence>
<keyword evidence="2" id="KW-1185">Reference proteome</keyword>
<accession>A0ACC0ADV0</accession>
<dbReference type="EMBL" id="CM044706">
    <property type="protein sequence ID" value="KAI5659113.1"/>
    <property type="molecule type" value="Genomic_DNA"/>
</dbReference>
<organism evidence="1 2">
    <name type="scientific">Catharanthus roseus</name>
    <name type="common">Madagascar periwinkle</name>
    <name type="synonym">Vinca rosea</name>
    <dbReference type="NCBI Taxonomy" id="4058"/>
    <lineage>
        <taxon>Eukaryota</taxon>
        <taxon>Viridiplantae</taxon>
        <taxon>Streptophyta</taxon>
        <taxon>Embryophyta</taxon>
        <taxon>Tracheophyta</taxon>
        <taxon>Spermatophyta</taxon>
        <taxon>Magnoliopsida</taxon>
        <taxon>eudicotyledons</taxon>
        <taxon>Gunneridae</taxon>
        <taxon>Pentapetalae</taxon>
        <taxon>asterids</taxon>
        <taxon>lamiids</taxon>
        <taxon>Gentianales</taxon>
        <taxon>Apocynaceae</taxon>
        <taxon>Rauvolfioideae</taxon>
        <taxon>Vinceae</taxon>
        <taxon>Catharanthinae</taxon>
        <taxon>Catharanthus</taxon>
    </lineage>
</organism>
<dbReference type="Proteomes" id="UP001060085">
    <property type="component" value="Linkage Group LG06"/>
</dbReference>
<reference evidence="2" key="1">
    <citation type="journal article" date="2023" name="Nat. Plants">
        <title>Single-cell RNA sequencing provides a high-resolution roadmap for understanding the multicellular compartmentation of specialized metabolism.</title>
        <authorList>
            <person name="Sun S."/>
            <person name="Shen X."/>
            <person name="Li Y."/>
            <person name="Li Y."/>
            <person name="Wang S."/>
            <person name="Li R."/>
            <person name="Zhang H."/>
            <person name="Shen G."/>
            <person name="Guo B."/>
            <person name="Wei J."/>
            <person name="Xu J."/>
            <person name="St-Pierre B."/>
            <person name="Chen S."/>
            <person name="Sun C."/>
        </authorList>
    </citation>
    <scope>NUCLEOTIDE SEQUENCE [LARGE SCALE GENOMIC DNA]</scope>
</reference>
<protein>
    <submittedName>
        <fullName evidence="1">Uncharacterized protein</fullName>
    </submittedName>
</protein>
<sequence>MGERLFGNRALVWCFAGIDYEMPELGSDDLVLGSGLDPWSPKAALICLDSLRLPSCTRNPHVVPRGTQIPYSPVVDLVAELGVSHEVPSLSLLLLPFFHYGLPRHCSSPTSVITDQSQEGRRRLSFVIELGFLFFRSLFF</sequence>
<gene>
    <name evidence="1" type="ORF">M9H77_27906</name>
</gene>
<evidence type="ECO:0000313" key="2">
    <source>
        <dbReference type="Proteomes" id="UP001060085"/>
    </source>
</evidence>